<dbReference type="EMBL" id="AAOJ01000001">
    <property type="protein sequence ID" value="EAS66200.1"/>
    <property type="molecule type" value="Genomic_DNA"/>
</dbReference>
<evidence type="ECO:0000313" key="3">
    <source>
        <dbReference type="Proteomes" id="UP000001603"/>
    </source>
</evidence>
<protein>
    <submittedName>
        <fullName evidence="2">Uncharacterized protein</fullName>
    </submittedName>
</protein>
<name>Q1ZV60_PHOAS</name>
<dbReference type="Proteomes" id="UP000001603">
    <property type="component" value="Unassembled WGS sequence"/>
</dbReference>
<gene>
    <name evidence="2" type="ORF">VAS14_12824</name>
</gene>
<reference evidence="2 3" key="1">
    <citation type="journal article" date="2009" name="Proc. Natl. Acad. Sci. U.S.A.">
        <title>The genomic basis of trophic strategy in marine bacteria.</title>
        <authorList>
            <person name="Lauro F.M."/>
            <person name="McDougald D."/>
            <person name="Thomas T."/>
            <person name="Williams T.J."/>
            <person name="Egan S."/>
            <person name="Rice S."/>
            <person name="DeMaere M.Z."/>
            <person name="Ting L."/>
            <person name="Ertan H."/>
            <person name="Johnson J."/>
            <person name="Ferriera S."/>
            <person name="Lapidus A."/>
            <person name="Anderson I."/>
            <person name="Kyrpides N."/>
            <person name="Munk A.C."/>
            <person name="Detter C."/>
            <person name="Han C.S."/>
            <person name="Brown M.V."/>
            <person name="Robb F.T."/>
            <person name="Kjelleberg S."/>
            <person name="Cavicchioli R."/>
        </authorList>
    </citation>
    <scope>NUCLEOTIDE SEQUENCE [LARGE SCALE GENOMIC DNA]</scope>
    <source>
        <strain evidence="2 3">S14</strain>
    </source>
</reference>
<evidence type="ECO:0000313" key="2">
    <source>
        <dbReference type="EMBL" id="EAS66200.1"/>
    </source>
</evidence>
<dbReference type="AlphaFoldDB" id="Q1ZV60"/>
<dbReference type="Gene3D" id="3.90.1580.10">
    <property type="entry name" value="paralog of FGE (formylglycine-generating enzyme)"/>
    <property type="match status" value="1"/>
</dbReference>
<feature type="region of interest" description="Disordered" evidence="1">
    <location>
        <begin position="1"/>
        <end position="27"/>
    </location>
</feature>
<comment type="caution">
    <text evidence="2">The sequence shown here is derived from an EMBL/GenBank/DDBJ whole genome shotgun (WGS) entry which is preliminary data.</text>
</comment>
<proteinExistence type="predicted"/>
<evidence type="ECO:0000256" key="1">
    <source>
        <dbReference type="SAM" id="MobiDB-lite"/>
    </source>
</evidence>
<dbReference type="HOGENOM" id="CLU_2808683_0_0_6"/>
<accession>Q1ZV60</accession>
<sequence length="67" mass="7140">MTGIAKVIINNPPELDPQGPSKGTKKVMRGGELTTSLVGEAVAQDEYYPSNGFRCAVQQTTTINSTK</sequence>
<dbReference type="InterPro" id="IPR042095">
    <property type="entry name" value="SUMF_sf"/>
</dbReference>
<organism evidence="2 3">
    <name type="scientific">Photobacterium angustum (strain S14 / CCUG 15956)</name>
    <name type="common">Vibrio sp. (strain S14 / CCUG 15956)</name>
    <dbReference type="NCBI Taxonomy" id="314292"/>
    <lineage>
        <taxon>Bacteria</taxon>
        <taxon>Pseudomonadati</taxon>
        <taxon>Pseudomonadota</taxon>
        <taxon>Gammaproteobacteria</taxon>
        <taxon>Vibrionales</taxon>
        <taxon>Vibrionaceae</taxon>
        <taxon>Photobacterium</taxon>
    </lineage>
</organism>